<keyword evidence="1" id="KW-1133">Transmembrane helix</keyword>
<dbReference type="RefSeq" id="WP_185408713.1">
    <property type="nucleotide sequence ID" value="NZ_JAARRE010000001.1"/>
</dbReference>
<proteinExistence type="predicted"/>
<evidence type="ECO:0000313" key="2">
    <source>
        <dbReference type="EMBL" id="MBC1935046.1"/>
    </source>
</evidence>
<dbReference type="AlphaFoldDB" id="A0A7X0Y166"/>
<dbReference type="EMBL" id="JAARWN010000001">
    <property type="protein sequence ID" value="MBC1935046.1"/>
    <property type="molecule type" value="Genomic_DNA"/>
</dbReference>
<accession>A0A7X0Y166</accession>
<name>A0A7X0Y166_9LIST</name>
<gene>
    <name evidence="2" type="ORF">HCA69_01620</name>
</gene>
<protein>
    <submittedName>
        <fullName evidence="2">Uncharacterized protein</fullName>
    </submittedName>
</protein>
<dbReference type="Proteomes" id="UP000535908">
    <property type="component" value="Unassembled WGS sequence"/>
</dbReference>
<organism evidence="2 3">
    <name type="scientific">Listeria grandensis</name>
    <dbReference type="NCBI Taxonomy" id="1494963"/>
    <lineage>
        <taxon>Bacteria</taxon>
        <taxon>Bacillati</taxon>
        <taxon>Bacillota</taxon>
        <taxon>Bacilli</taxon>
        <taxon>Bacillales</taxon>
        <taxon>Listeriaceae</taxon>
        <taxon>Listeria</taxon>
    </lineage>
</organism>
<reference evidence="2 3" key="1">
    <citation type="submission" date="2020-03" db="EMBL/GenBank/DDBJ databases">
        <title>Soil Listeria distribution.</title>
        <authorList>
            <person name="Liao J."/>
            <person name="Wiedmann M."/>
        </authorList>
    </citation>
    <scope>NUCLEOTIDE SEQUENCE [LARGE SCALE GENOMIC DNA]</scope>
    <source>
        <strain evidence="2 3">FSL L7-0741</strain>
    </source>
</reference>
<keyword evidence="1" id="KW-0472">Membrane</keyword>
<comment type="caution">
    <text evidence="2">The sequence shown here is derived from an EMBL/GenBank/DDBJ whole genome shotgun (WGS) entry which is preliminary data.</text>
</comment>
<sequence length="121" mass="14005">MVQQNGFTYVLTLYITLLGIMMMLGATSIYSSKLEMEKQLQNYYLASTLLNLSIHNNVSKIKSGKKTFTEKHNNTVLWYNWAESTEDTIRYNTVTQLDNGYLLKQSLIWDIQSQKISLLPN</sequence>
<evidence type="ECO:0000313" key="3">
    <source>
        <dbReference type="Proteomes" id="UP000535908"/>
    </source>
</evidence>
<keyword evidence="1" id="KW-0812">Transmembrane</keyword>
<evidence type="ECO:0000256" key="1">
    <source>
        <dbReference type="SAM" id="Phobius"/>
    </source>
</evidence>
<feature type="transmembrane region" description="Helical" evidence="1">
    <location>
        <begin position="6"/>
        <end position="30"/>
    </location>
</feature>